<dbReference type="InterPro" id="IPR016181">
    <property type="entry name" value="Acyl_CoA_acyltransferase"/>
</dbReference>
<dbReference type="InterPro" id="IPR000903">
    <property type="entry name" value="NMT"/>
</dbReference>
<dbReference type="InterPro" id="IPR022677">
    <property type="entry name" value="NMT_C"/>
</dbReference>
<name>A0A1E4TPI7_PACTA</name>
<accession>A0A1E4TPI7</accession>
<sequence length="471" mass="54340">MSSADKSGGSKNGSKSGSGSSSNSGSNSDKKSKNIEDLLKLLSMSQELTEVQKKEMEDYKFWKTQPVPKFDEKIIKEGAIDSDKTPDDIPNEPLPLLKDFEWCEVDLDSKEEIDDLFTLLHENYVEHQDATFRFNYPPEFFQWALKPPGWLRQWNVGVRVRTTGKLVAFISAIPTNLKIRGKSIKSVEINFLCIHKKLRTKRLAPVLIKEITRRVNKENIWQAMYTAGVVLPSPISVCRYNHRPINWSKLYDVGFSHLPENITKTQMISKYILPSNTIIEGLRKIKFQDIEQVSKLFADYNKNFELVQDFSIEELKHWLIGDEKVIQTYVVENPITKKITDFFSFYLLPFTVLNNPLHKELGIAYLFYYASDCCLDKPRFDPEATKLLSKRLKSLINDALIISKNLKIDVFNALTSQDNNLFLEPLKFGPGDGFLNFYLFNYRSKKINGGMKEDTREWDIENRSNVGIVML</sequence>
<feature type="compositionally biased region" description="Low complexity" evidence="11">
    <location>
        <begin position="1"/>
        <end position="27"/>
    </location>
</feature>
<dbReference type="InterPro" id="IPR022678">
    <property type="entry name" value="NMT_CS"/>
</dbReference>
<comment type="subcellular location">
    <subcellularLocation>
        <location evidence="1">Cytoplasm</location>
    </subcellularLocation>
</comment>
<evidence type="ECO:0000256" key="4">
    <source>
        <dbReference type="ARBA" id="ARBA00012923"/>
    </source>
</evidence>
<evidence type="ECO:0000256" key="6">
    <source>
        <dbReference type="ARBA" id="ARBA00022490"/>
    </source>
</evidence>
<feature type="domain" description="Glycylpeptide N-tetradecanoyltransferase C-terminal" evidence="13">
    <location>
        <begin position="252"/>
        <end position="469"/>
    </location>
</feature>
<evidence type="ECO:0000256" key="8">
    <source>
        <dbReference type="ARBA" id="ARBA00023315"/>
    </source>
</evidence>
<reference evidence="15" key="1">
    <citation type="submission" date="2016-05" db="EMBL/GenBank/DDBJ databases">
        <title>Comparative genomics of biotechnologically important yeasts.</title>
        <authorList>
            <consortium name="DOE Joint Genome Institute"/>
            <person name="Riley R."/>
            <person name="Haridas S."/>
            <person name="Wolfe K.H."/>
            <person name="Lopes M.R."/>
            <person name="Hittinger C.T."/>
            <person name="Goker M."/>
            <person name="Salamov A."/>
            <person name="Wisecaver J."/>
            <person name="Long T.M."/>
            <person name="Aerts A.L."/>
            <person name="Barry K."/>
            <person name="Choi C."/>
            <person name="Clum A."/>
            <person name="Coughlan A.Y."/>
            <person name="Deshpande S."/>
            <person name="Douglass A.P."/>
            <person name="Hanson S.J."/>
            <person name="Klenk H.-P."/>
            <person name="Labutti K."/>
            <person name="Lapidus A."/>
            <person name="Lindquist E."/>
            <person name="Lipzen A."/>
            <person name="Meier-Kolthoff J.P."/>
            <person name="Ohm R.A."/>
            <person name="Otillar R.P."/>
            <person name="Pangilinan J."/>
            <person name="Peng Y."/>
            <person name="Rokas A."/>
            <person name="Rosa C.A."/>
            <person name="Scheuner C."/>
            <person name="Sibirny A.A."/>
            <person name="Slot J.C."/>
            <person name="Stielow J.B."/>
            <person name="Sun H."/>
            <person name="Kurtzman C.P."/>
            <person name="Blackwell M."/>
            <person name="Grigoriev I.V."/>
            <person name="Jeffries T.W."/>
        </authorList>
    </citation>
    <scope>NUCLEOTIDE SEQUENCE [LARGE SCALE GENOMIC DNA]</scope>
    <source>
        <strain evidence="15">NRRL Y-2460</strain>
    </source>
</reference>
<dbReference type="Gene3D" id="3.40.630.30">
    <property type="match status" value="2"/>
</dbReference>
<evidence type="ECO:0000256" key="2">
    <source>
        <dbReference type="ARBA" id="ARBA00009469"/>
    </source>
</evidence>
<dbReference type="PROSITE" id="PS00975">
    <property type="entry name" value="NMT_1"/>
    <property type="match status" value="1"/>
</dbReference>
<dbReference type="OrthoDB" id="60315at2759"/>
<dbReference type="Pfam" id="PF02799">
    <property type="entry name" value="NMT_C"/>
    <property type="match status" value="1"/>
</dbReference>
<dbReference type="EC" id="2.3.1.97" evidence="4 9"/>
<organism evidence="14 15">
    <name type="scientific">Pachysolen tannophilus NRRL Y-2460</name>
    <dbReference type="NCBI Taxonomy" id="669874"/>
    <lineage>
        <taxon>Eukaryota</taxon>
        <taxon>Fungi</taxon>
        <taxon>Dikarya</taxon>
        <taxon>Ascomycota</taxon>
        <taxon>Saccharomycotina</taxon>
        <taxon>Pichiomycetes</taxon>
        <taxon>Pachysolenaceae</taxon>
        <taxon>Pachysolen</taxon>
    </lineage>
</organism>
<comment type="catalytic activity">
    <reaction evidence="9">
        <text>N-terminal glycyl-[protein] + tetradecanoyl-CoA = N-tetradecanoylglycyl-[protein] + CoA + H(+)</text>
        <dbReference type="Rhea" id="RHEA:15521"/>
        <dbReference type="Rhea" id="RHEA-COMP:12666"/>
        <dbReference type="Rhea" id="RHEA-COMP:12667"/>
        <dbReference type="ChEBI" id="CHEBI:15378"/>
        <dbReference type="ChEBI" id="CHEBI:57287"/>
        <dbReference type="ChEBI" id="CHEBI:57385"/>
        <dbReference type="ChEBI" id="CHEBI:64723"/>
        <dbReference type="ChEBI" id="CHEBI:133050"/>
        <dbReference type="EC" id="2.3.1.97"/>
    </reaction>
</comment>
<keyword evidence="15" id="KW-1185">Reference proteome</keyword>
<evidence type="ECO:0000256" key="7">
    <source>
        <dbReference type="ARBA" id="ARBA00022679"/>
    </source>
</evidence>
<dbReference type="AlphaFoldDB" id="A0A1E4TPI7"/>
<dbReference type="STRING" id="669874.A0A1E4TPI7"/>
<comment type="subunit">
    <text evidence="3">Monomer.</text>
</comment>
<evidence type="ECO:0000259" key="12">
    <source>
        <dbReference type="Pfam" id="PF01233"/>
    </source>
</evidence>
<dbReference type="Pfam" id="PF01233">
    <property type="entry name" value="NMT"/>
    <property type="match status" value="1"/>
</dbReference>
<keyword evidence="6" id="KW-0963">Cytoplasm</keyword>
<proteinExistence type="inferred from homology"/>
<dbReference type="InterPro" id="IPR022676">
    <property type="entry name" value="NMT_N"/>
</dbReference>
<evidence type="ECO:0000256" key="11">
    <source>
        <dbReference type="SAM" id="MobiDB-lite"/>
    </source>
</evidence>
<dbReference type="PANTHER" id="PTHR11377">
    <property type="entry name" value="N-MYRISTOYL TRANSFERASE"/>
    <property type="match status" value="1"/>
</dbReference>
<keyword evidence="8 9" id="KW-0012">Acyltransferase</keyword>
<evidence type="ECO:0000256" key="1">
    <source>
        <dbReference type="ARBA" id="ARBA00004496"/>
    </source>
</evidence>
<gene>
    <name evidence="14" type="ORF">PACTADRAFT_45974</name>
</gene>
<dbReference type="GO" id="GO:0005829">
    <property type="term" value="C:cytosol"/>
    <property type="evidence" value="ECO:0007669"/>
    <property type="project" value="EnsemblFungi"/>
</dbReference>
<evidence type="ECO:0000259" key="13">
    <source>
        <dbReference type="Pfam" id="PF02799"/>
    </source>
</evidence>
<evidence type="ECO:0000256" key="5">
    <source>
        <dbReference type="ARBA" id="ARBA00022240"/>
    </source>
</evidence>
<dbReference type="SUPFAM" id="SSF55729">
    <property type="entry name" value="Acyl-CoA N-acyltransferases (Nat)"/>
    <property type="match status" value="2"/>
</dbReference>
<dbReference type="PANTHER" id="PTHR11377:SF5">
    <property type="entry name" value="GLYCYLPEPTIDE N-TETRADECANOYLTRANSFERASE"/>
    <property type="match status" value="1"/>
</dbReference>
<evidence type="ECO:0000256" key="3">
    <source>
        <dbReference type="ARBA" id="ARBA00011245"/>
    </source>
</evidence>
<comment type="function">
    <text evidence="9">Adds a myristoyl group to the N-terminal glycine residue of certain cellular proteins.</text>
</comment>
<dbReference type="FunFam" id="3.40.630.30:FF:000056">
    <property type="entry name" value="Glycylpeptide N-tetradecanoyltransferase"/>
    <property type="match status" value="1"/>
</dbReference>
<feature type="domain" description="Glycylpeptide N-tetradecanoyltransferase N-terminal" evidence="12">
    <location>
        <begin position="80"/>
        <end position="238"/>
    </location>
</feature>
<dbReference type="PIRSF" id="PIRSF015892">
    <property type="entry name" value="N-myristl_transf"/>
    <property type="match status" value="1"/>
</dbReference>
<feature type="region of interest" description="Disordered" evidence="11">
    <location>
        <begin position="1"/>
        <end position="32"/>
    </location>
</feature>
<dbReference type="Proteomes" id="UP000094236">
    <property type="component" value="Unassembled WGS sequence"/>
</dbReference>
<keyword evidence="7 9" id="KW-0808">Transferase</keyword>
<evidence type="ECO:0000313" key="15">
    <source>
        <dbReference type="Proteomes" id="UP000094236"/>
    </source>
</evidence>
<dbReference type="FunFam" id="3.40.630.30:FF:000042">
    <property type="entry name" value="Glycylpeptide N-tetradecanoyltransferase"/>
    <property type="match status" value="1"/>
</dbReference>
<evidence type="ECO:0000256" key="9">
    <source>
        <dbReference type="RuleBase" id="RU000586"/>
    </source>
</evidence>
<comment type="similarity">
    <text evidence="2 10">Belongs to the NMT family.</text>
</comment>
<dbReference type="GO" id="GO:0004379">
    <property type="term" value="F:glycylpeptide N-tetradecanoyltransferase activity"/>
    <property type="evidence" value="ECO:0007669"/>
    <property type="project" value="UniProtKB-EC"/>
</dbReference>
<evidence type="ECO:0000313" key="14">
    <source>
        <dbReference type="EMBL" id="ODV93657.1"/>
    </source>
</evidence>
<protein>
    <recommendedName>
        <fullName evidence="5 9">Glycylpeptide N-tetradecanoyltransferase</fullName>
        <ecNumber evidence="4 9">2.3.1.97</ecNumber>
    </recommendedName>
</protein>
<evidence type="ECO:0000256" key="10">
    <source>
        <dbReference type="RuleBase" id="RU004178"/>
    </source>
</evidence>
<dbReference type="PROSITE" id="PS00976">
    <property type="entry name" value="NMT_2"/>
    <property type="match status" value="1"/>
</dbReference>
<dbReference type="EMBL" id="KV454017">
    <property type="protein sequence ID" value="ODV93657.1"/>
    <property type="molecule type" value="Genomic_DNA"/>
</dbReference>